<protein>
    <submittedName>
        <fullName evidence="2">Uncharacterized protein</fullName>
    </submittedName>
</protein>
<gene>
    <name evidence="2" type="ORF">CFIO01_01426</name>
</gene>
<dbReference type="OrthoDB" id="4823476at2759"/>
<evidence type="ECO:0000313" key="3">
    <source>
        <dbReference type="Proteomes" id="UP000020467"/>
    </source>
</evidence>
<keyword evidence="3" id="KW-1185">Reference proteome</keyword>
<dbReference type="Proteomes" id="UP000020467">
    <property type="component" value="Unassembled WGS sequence"/>
</dbReference>
<comment type="caution">
    <text evidence="2">The sequence shown here is derived from an EMBL/GenBank/DDBJ whole genome shotgun (WGS) entry which is preliminary data.</text>
</comment>
<feature type="compositionally biased region" description="Low complexity" evidence="1">
    <location>
        <begin position="171"/>
        <end position="188"/>
    </location>
</feature>
<evidence type="ECO:0000313" key="2">
    <source>
        <dbReference type="EMBL" id="EXF83200.1"/>
    </source>
</evidence>
<organism evidence="2 3">
    <name type="scientific">Colletotrichum fioriniae PJ7</name>
    <dbReference type="NCBI Taxonomy" id="1445577"/>
    <lineage>
        <taxon>Eukaryota</taxon>
        <taxon>Fungi</taxon>
        <taxon>Dikarya</taxon>
        <taxon>Ascomycota</taxon>
        <taxon>Pezizomycotina</taxon>
        <taxon>Sordariomycetes</taxon>
        <taxon>Hypocreomycetidae</taxon>
        <taxon>Glomerellales</taxon>
        <taxon>Glomerellaceae</taxon>
        <taxon>Colletotrichum</taxon>
        <taxon>Colletotrichum acutatum species complex</taxon>
    </lineage>
</organism>
<feature type="compositionally biased region" description="Acidic residues" evidence="1">
    <location>
        <begin position="150"/>
        <end position="159"/>
    </location>
</feature>
<evidence type="ECO:0000256" key="1">
    <source>
        <dbReference type="SAM" id="MobiDB-lite"/>
    </source>
</evidence>
<dbReference type="HOGENOM" id="CLU_1315295_0_0_1"/>
<accession>A0A010R377</accession>
<dbReference type="KEGG" id="cfj:CFIO01_01426"/>
<dbReference type="EMBL" id="JARH01000261">
    <property type="protein sequence ID" value="EXF83200.1"/>
    <property type="molecule type" value="Genomic_DNA"/>
</dbReference>
<reference evidence="2 3" key="1">
    <citation type="submission" date="2014-02" db="EMBL/GenBank/DDBJ databases">
        <title>The genome sequence of Colletotrichum fioriniae PJ7.</title>
        <authorList>
            <person name="Baroncelli R."/>
            <person name="Thon M.R."/>
        </authorList>
    </citation>
    <scope>NUCLEOTIDE SEQUENCE [LARGE SCALE GENOMIC DNA]</scope>
    <source>
        <strain evidence="2 3">PJ7</strain>
    </source>
</reference>
<dbReference type="AlphaFoldDB" id="A0A010R377"/>
<dbReference type="eggNOG" id="ENOG502T4JA">
    <property type="taxonomic scope" value="Eukaryota"/>
</dbReference>
<feature type="region of interest" description="Disordered" evidence="1">
    <location>
        <begin position="142"/>
        <end position="209"/>
    </location>
</feature>
<sequence length="209" mass="23539">MPDHQPRQQNNTIMCFYRATVYECKHSELGKKVTTCKLQRDLLKYMENNTSDICIERRVHSMNCVRKAGVCDKCKRLDTLKDRTADAFKSLQDTLRKRKIVDDDFGGDDTGALETFEAVEIPKIGLDSDDDSTAAHEIFELIPTPRLDMSPDEPDDEDATSSKAETSVAFETSETSETQDTSESSQETVEAIDTSRRVIEDEAIGELQS</sequence>
<proteinExistence type="predicted"/>
<name>A0A010R377_9PEZI</name>